<evidence type="ECO:0000313" key="3">
    <source>
        <dbReference type="Proteomes" id="UP000628840"/>
    </source>
</evidence>
<comment type="caution">
    <text evidence="2">The sequence shown here is derived from an EMBL/GenBank/DDBJ whole genome shotgun (WGS) entry which is preliminary data.</text>
</comment>
<proteinExistence type="predicted"/>
<dbReference type="InterPro" id="IPR019151">
    <property type="entry name" value="Proteasome_assmbl_chaperone_2"/>
</dbReference>
<dbReference type="PANTHER" id="PTHR35610">
    <property type="entry name" value="3-ISOPROPYLMALATE DEHYDRATASE-RELATED"/>
    <property type="match status" value="1"/>
</dbReference>
<dbReference type="Proteomes" id="UP000628840">
    <property type="component" value="Unassembled WGS sequence"/>
</dbReference>
<dbReference type="RefSeq" id="WP_188884385.1">
    <property type="nucleotide sequence ID" value="NZ_BMPF01000006.1"/>
</dbReference>
<accession>A0A830F6F7</accession>
<evidence type="ECO:0000256" key="1">
    <source>
        <dbReference type="SAM" id="MobiDB-lite"/>
    </source>
</evidence>
<dbReference type="Gene3D" id="3.40.50.10900">
    <property type="entry name" value="PAC-like subunit"/>
    <property type="match status" value="1"/>
</dbReference>
<protein>
    <submittedName>
        <fullName evidence="2">3-isopropylmalate dehydratase</fullName>
    </submittedName>
</protein>
<feature type="region of interest" description="Disordered" evidence="1">
    <location>
        <begin position="221"/>
        <end position="248"/>
    </location>
</feature>
<dbReference type="OrthoDB" id="35908at2157"/>
<reference evidence="2 3" key="1">
    <citation type="journal article" date="2019" name="Int. J. Syst. Evol. Microbiol.">
        <title>The Global Catalogue of Microorganisms (GCM) 10K type strain sequencing project: providing services to taxonomists for standard genome sequencing and annotation.</title>
        <authorList>
            <consortium name="The Broad Institute Genomics Platform"/>
            <consortium name="The Broad Institute Genome Sequencing Center for Infectious Disease"/>
            <person name="Wu L."/>
            <person name="Ma J."/>
        </authorList>
    </citation>
    <scope>NUCLEOTIDE SEQUENCE [LARGE SCALE GENOMIC DNA]</scope>
    <source>
        <strain evidence="2 3">JCM 19585</strain>
    </source>
</reference>
<dbReference type="PANTHER" id="PTHR35610:SF8">
    <property type="entry name" value="3-ISOPROPYLMALATE DEHYDRATASE"/>
    <property type="match status" value="1"/>
</dbReference>
<organism evidence="2 3">
    <name type="scientific">Halarchaeum grantii</name>
    <dbReference type="NCBI Taxonomy" id="1193105"/>
    <lineage>
        <taxon>Archaea</taxon>
        <taxon>Methanobacteriati</taxon>
        <taxon>Methanobacteriota</taxon>
        <taxon>Stenosarchaea group</taxon>
        <taxon>Halobacteria</taxon>
        <taxon>Halobacteriales</taxon>
        <taxon>Halobacteriaceae</taxon>
    </lineage>
</organism>
<dbReference type="InterPro" id="IPR038389">
    <property type="entry name" value="PSMG2_sf"/>
</dbReference>
<dbReference type="Pfam" id="PF09754">
    <property type="entry name" value="PAC2"/>
    <property type="match status" value="1"/>
</dbReference>
<dbReference type="SUPFAM" id="SSF159659">
    <property type="entry name" value="Cgl1923-like"/>
    <property type="match status" value="1"/>
</dbReference>
<dbReference type="AlphaFoldDB" id="A0A830F6F7"/>
<sequence>MARVRERAEFDVDEPVLVEGLPGVGLVGKIATDHLVDEFDMTYVASVDCDGLPEVAIYDEDDYTARPPVRLYADEERDLLALQADIPVNRVAAAEFADSVTDWVVDADATPLYLSGFPTQNEDPSHVPEVFGVATGDGASILEAHGVDTPPEQGVVGGPTGALVNRADVNDLTGVGLVVESDPQFPDPAASKQLLDKGIEPIADVDVETDTLVEQAEQIREQKQQLAERMQQASEEESSQAKPMRMFE</sequence>
<evidence type="ECO:0000313" key="2">
    <source>
        <dbReference type="EMBL" id="GGL43660.1"/>
    </source>
</evidence>
<keyword evidence="3" id="KW-1185">Reference proteome</keyword>
<dbReference type="EMBL" id="BMPF01000006">
    <property type="protein sequence ID" value="GGL43660.1"/>
    <property type="molecule type" value="Genomic_DNA"/>
</dbReference>
<name>A0A830F6F7_9EURY</name>
<gene>
    <name evidence="2" type="ORF">GCM10009037_28860</name>
</gene>